<protein>
    <submittedName>
        <fullName evidence="1">Uncharacterized protein</fullName>
    </submittedName>
</protein>
<accession>A0AAE1AVW5</accession>
<dbReference type="AlphaFoldDB" id="A0AAE1AVW5"/>
<dbReference type="Proteomes" id="UP001283361">
    <property type="component" value="Unassembled WGS sequence"/>
</dbReference>
<gene>
    <name evidence="1" type="ORF">RRG08_061001</name>
</gene>
<evidence type="ECO:0000313" key="1">
    <source>
        <dbReference type="EMBL" id="KAK3794331.1"/>
    </source>
</evidence>
<evidence type="ECO:0000313" key="2">
    <source>
        <dbReference type="Proteomes" id="UP001283361"/>
    </source>
</evidence>
<reference evidence="1" key="1">
    <citation type="journal article" date="2023" name="G3 (Bethesda)">
        <title>A reference genome for the long-term kleptoplast-retaining sea slug Elysia crispata morphotype clarki.</title>
        <authorList>
            <person name="Eastman K.E."/>
            <person name="Pendleton A.L."/>
            <person name="Shaikh M.A."/>
            <person name="Suttiyut T."/>
            <person name="Ogas R."/>
            <person name="Tomko P."/>
            <person name="Gavelis G."/>
            <person name="Widhalm J.R."/>
            <person name="Wisecaver J.H."/>
        </authorList>
    </citation>
    <scope>NUCLEOTIDE SEQUENCE</scope>
    <source>
        <strain evidence="1">ECLA1</strain>
    </source>
</reference>
<sequence>MTVQSILKITDEVDDGVLTGCGKDDADNGNIAMLDVPDIACPGKSSLMDQEDVICKQRVQRLKQLAPGDLQSNIDTPRGLTGSEMCNLQGVWLQ</sequence>
<comment type="caution">
    <text evidence="1">The sequence shown here is derived from an EMBL/GenBank/DDBJ whole genome shotgun (WGS) entry which is preliminary data.</text>
</comment>
<keyword evidence="2" id="KW-1185">Reference proteome</keyword>
<dbReference type="EMBL" id="JAWDGP010001129">
    <property type="protein sequence ID" value="KAK3794331.1"/>
    <property type="molecule type" value="Genomic_DNA"/>
</dbReference>
<proteinExistence type="predicted"/>
<name>A0AAE1AVW5_9GAST</name>
<organism evidence="1 2">
    <name type="scientific">Elysia crispata</name>
    <name type="common">lettuce slug</name>
    <dbReference type="NCBI Taxonomy" id="231223"/>
    <lineage>
        <taxon>Eukaryota</taxon>
        <taxon>Metazoa</taxon>
        <taxon>Spiralia</taxon>
        <taxon>Lophotrochozoa</taxon>
        <taxon>Mollusca</taxon>
        <taxon>Gastropoda</taxon>
        <taxon>Heterobranchia</taxon>
        <taxon>Euthyneura</taxon>
        <taxon>Panpulmonata</taxon>
        <taxon>Sacoglossa</taxon>
        <taxon>Placobranchoidea</taxon>
        <taxon>Plakobranchidae</taxon>
        <taxon>Elysia</taxon>
    </lineage>
</organism>